<evidence type="ECO:0000259" key="2">
    <source>
        <dbReference type="Pfam" id="PF09084"/>
    </source>
</evidence>
<accession>A0ABY8SS34</accession>
<dbReference type="InterPro" id="IPR006311">
    <property type="entry name" value="TAT_signal"/>
</dbReference>
<protein>
    <submittedName>
        <fullName evidence="3">ABC transporter substrate-binding protein</fullName>
    </submittedName>
</protein>
<reference evidence="3 4" key="1">
    <citation type="submission" date="2023-05" db="EMBL/GenBank/DDBJ databases">
        <authorList>
            <person name="Yin Y."/>
            <person name="Lu Z."/>
        </authorList>
    </citation>
    <scope>NUCLEOTIDE SEQUENCE [LARGE SCALE GENOMIC DNA]</scope>
    <source>
        <strain evidence="3 4">ZM22</strain>
    </source>
</reference>
<evidence type="ECO:0000256" key="1">
    <source>
        <dbReference type="SAM" id="SignalP"/>
    </source>
</evidence>
<sequence>MSSLQRRQWLLAALASAVPGWAMAQTAATAQTLRLGYIGPGRKPAYATGWALQQGILQRELEPQGITQVVTRVFPNGPDLNEALIAGHLDIGIYGDTPAIVAHAQGFQGRLLGFDSVGMNAWLLTPRTGVKSLQELQGKVVGVALGSYMHRFVLGLLKLQGLSGKVKVVHMLPRDGAPALERGDVAAFAAPNNLGPLLISQGFPVLAEALQTPQLLGTSVVVAAPKLLERVPQLPAAWVRARNAALKEIRTDSEAYYAFHAEASGFPLQAVKAAIPLSNLPDQSYPQQGLNLLAQAKRFLLEEKLIRKEFSVEQWRIAGLV</sequence>
<feature type="signal peptide" evidence="1">
    <location>
        <begin position="1"/>
        <end position="24"/>
    </location>
</feature>
<dbReference type="RefSeq" id="WP_283486820.1">
    <property type="nucleotide sequence ID" value="NZ_CP125947.1"/>
</dbReference>
<dbReference type="Gene3D" id="3.40.190.10">
    <property type="entry name" value="Periplasmic binding protein-like II"/>
    <property type="match status" value="2"/>
</dbReference>
<keyword evidence="4" id="KW-1185">Reference proteome</keyword>
<feature type="domain" description="SsuA/THI5-like" evidence="2">
    <location>
        <begin position="75"/>
        <end position="249"/>
    </location>
</feature>
<evidence type="ECO:0000313" key="4">
    <source>
        <dbReference type="Proteomes" id="UP001240697"/>
    </source>
</evidence>
<evidence type="ECO:0000313" key="3">
    <source>
        <dbReference type="EMBL" id="WHS65718.1"/>
    </source>
</evidence>
<proteinExistence type="predicted"/>
<dbReference type="EMBL" id="CP125947">
    <property type="protein sequence ID" value="WHS65718.1"/>
    <property type="molecule type" value="Genomic_DNA"/>
</dbReference>
<dbReference type="SUPFAM" id="SSF53850">
    <property type="entry name" value="Periplasmic binding protein-like II"/>
    <property type="match status" value="1"/>
</dbReference>
<feature type="chain" id="PRO_5046644651" evidence="1">
    <location>
        <begin position="25"/>
        <end position="321"/>
    </location>
</feature>
<dbReference type="PROSITE" id="PS51318">
    <property type="entry name" value="TAT"/>
    <property type="match status" value="1"/>
</dbReference>
<name>A0ABY8SS34_9BURK</name>
<gene>
    <name evidence="3" type="ORF">QMY55_00730</name>
</gene>
<keyword evidence="1" id="KW-0732">Signal</keyword>
<organism evidence="3 4">
    <name type="scientific">Comamonas resistens</name>
    <dbReference type="NCBI Taxonomy" id="3046670"/>
    <lineage>
        <taxon>Bacteria</taxon>
        <taxon>Pseudomonadati</taxon>
        <taxon>Pseudomonadota</taxon>
        <taxon>Betaproteobacteria</taxon>
        <taxon>Burkholderiales</taxon>
        <taxon>Comamonadaceae</taxon>
        <taxon>Comamonas</taxon>
    </lineage>
</organism>
<dbReference type="Proteomes" id="UP001240697">
    <property type="component" value="Chromosome"/>
</dbReference>
<dbReference type="InterPro" id="IPR015168">
    <property type="entry name" value="SsuA/THI5"/>
</dbReference>
<dbReference type="PANTHER" id="PTHR30024">
    <property type="entry name" value="ALIPHATIC SULFONATES-BINDING PROTEIN-RELATED"/>
    <property type="match status" value="1"/>
</dbReference>
<dbReference type="Pfam" id="PF09084">
    <property type="entry name" value="NMT1"/>
    <property type="match status" value="1"/>
</dbReference>